<dbReference type="OrthoDB" id="7597230at2"/>
<dbReference type="RefSeq" id="WP_124729371.1">
    <property type="nucleotide sequence ID" value="NZ_CBCSKC010000016.1"/>
</dbReference>
<keyword evidence="2" id="KW-1185">Reference proteome</keyword>
<proteinExistence type="predicted"/>
<organism evidence="1 2">
    <name type="scientific">Shewanella livingstonensis</name>
    <dbReference type="NCBI Taxonomy" id="150120"/>
    <lineage>
        <taxon>Bacteria</taxon>
        <taxon>Pseudomonadati</taxon>
        <taxon>Pseudomonadota</taxon>
        <taxon>Gammaproteobacteria</taxon>
        <taxon>Alteromonadales</taxon>
        <taxon>Shewanellaceae</taxon>
        <taxon>Shewanella</taxon>
    </lineage>
</organism>
<sequence length="208" mass="24110">MTKFNLDSLPKCGAKTRNGKPCKRYGNKVNGRCKLHGGRSTGAKTKEGKLAVRINALLNEFTWYFNNRYYMKIKKSDMHNGILAYLELVELTNMKALELKDEVYKIVEQYHVELEMSKYYITMREGADALIIIQSALDHYYKDTAAQHLYFHVYTPLYPAPFFDRLEGSKAQQDKEMQILIRTAKKKGDYYTGRACPNTMRKVLIKAP</sequence>
<dbReference type="KEGG" id="slj:EGC82_02600"/>
<dbReference type="EMBL" id="CP034015">
    <property type="protein sequence ID" value="AZG71751.1"/>
    <property type="molecule type" value="Genomic_DNA"/>
</dbReference>
<dbReference type="NCBIfam" id="NF041373">
    <property type="entry name" value="HGG_STG"/>
    <property type="match status" value="1"/>
</dbReference>
<gene>
    <name evidence="1" type="ORF">EGC82_02600</name>
</gene>
<protein>
    <submittedName>
        <fullName evidence="1">Uncharacterized protein</fullName>
    </submittedName>
</protein>
<evidence type="ECO:0000313" key="2">
    <source>
        <dbReference type="Proteomes" id="UP000278035"/>
    </source>
</evidence>
<dbReference type="Proteomes" id="UP000278035">
    <property type="component" value="Chromosome"/>
</dbReference>
<name>A0A3G8LQB2_9GAMM</name>
<evidence type="ECO:0000313" key="1">
    <source>
        <dbReference type="EMBL" id="AZG71751.1"/>
    </source>
</evidence>
<accession>A0A3G8LQB2</accession>
<dbReference type="InterPro" id="IPR047675">
    <property type="entry name" value="Putative_zinc-bd"/>
</dbReference>
<dbReference type="AlphaFoldDB" id="A0A3G8LQB2"/>
<reference evidence="2" key="1">
    <citation type="submission" date="2018-11" db="EMBL/GenBank/DDBJ databases">
        <title>Shewanella sp. M2.</title>
        <authorList>
            <person name="Hwang Y.J."/>
            <person name="Hwang C.Y."/>
        </authorList>
    </citation>
    <scope>NUCLEOTIDE SEQUENCE [LARGE SCALE GENOMIC DNA]</scope>
    <source>
        <strain evidence="2">LMG 19866</strain>
    </source>
</reference>